<evidence type="ECO:0000259" key="9">
    <source>
        <dbReference type="PROSITE" id="PS50929"/>
    </source>
</evidence>
<evidence type="ECO:0000259" key="8">
    <source>
        <dbReference type="PROSITE" id="PS50893"/>
    </source>
</evidence>
<evidence type="ECO:0000256" key="7">
    <source>
        <dbReference type="SAM" id="Phobius"/>
    </source>
</evidence>
<keyword evidence="6 7" id="KW-0472">Membrane</keyword>
<comment type="caution">
    <text evidence="10">The sequence shown here is derived from an EMBL/GenBank/DDBJ whole genome shotgun (WGS) entry which is preliminary data.</text>
</comment>
<dbReference type="NCBIfam" id="TIGR01842">
    <property type="entry name" value="type_I_sec_PrtD"/>
    <property type="match status" value="1"/>
</dbReference>
<dbReference type="InterPro" id="IPR003439">
    <property type="entry name" value="ABC_transporter-like_ATP-bd"/>
</dbReference>
<feature type="transmembrane region" description="Helical" evidence="7">
    <location>
        <begin position="37"/>
        <end position="62"/>
    </location>
</feature>
<dbReference type="PROSITE" id="PS50893">
    <property type="entry name" value="ABC_TRANSPORTER_2"/>
    <property type="match status" value="1"/>
</dbReference>
<evidence type="ECO:0000256" key="5">
    <source>
        <dbReference type="ARBA" id="ARBA00022989"/>
    </source>
</evidence>
<evidence type="ECO:0000313" key="11">
    <source>
        <dbReference type="Proteomes" id="UP001216595"/>
    </source>
</evidence>
<dbReference type="InterPro" id="IPR039421">
    <property type="entry name" value="Type_1_exporter"/>
</dbReference>
<evidence type="ECO:0000256" key="6">
    <source>
        <dbReference type="ARBA" id="ARBA00023136"/>
    </source>
</evidence>
<dbReference type="SUPFAM" id="SSF52540">
    <property type="entry name" value="P-loop containing nucleoside triphosphate hydrolases"/>
    <property type="match status" value="1"/>
</dbReference>
<comment type="subcellular location">
    <subcellularLocation>
        <location evidence="1">Cell membrane</location>
        <topology evidence="1">Multi-pass membrane protein</topology>
    </subcellularLocation>
</comment>
<dbReference type="PANTHER" id="PTHR43394">
    <property type="entry name" value="ATP-DEPENDENT PERMEASE MDL1, MITOCHONDRIAL"/>
    <property type="match status" value="1"/>
</dbReference>
<dbReference type="EMBL" id="JAQQKW010000003">
    <property type="protein sequence ID" value="MDC7694015.1"/>
    <property type="molecule type" value="Genomic_DNA"/>
</dbReference>
<dbReference type="RefSeq" id="WP_272740736.1">
    <property type="nucleotide sequence ID" value="NZ_JAQQKW010000003.1"/>
</dbReference>
<evidence type="ECO:0000256" key="4">
    <source>
        <dbReference type="ARBA" id="ARBA00022840"/>
    </source>
</evidence>
<dbReference type="InterPro" id="IPR003593">
    <property type="entry name" value="AAA+_ATPase"/>
</dbReference>
<evidence type="ECO:0000256" key="1">
    <source>
        <dbReference type="ARBA" id="ARBA00004651"/>
    </source>
</evidence>
<feature type="domain" description="ABC transporter" evidence="8">
    <location>
        <begin position="345"/>
        <end position="579"/>
    </location>
</feature>
<organism evidence="10 11">
    <name type="scientific">Asticcacaulis currens</name>
    <dbReference type="NCBI Taxonomy" id="2984210"/>
    <lineage>
        <taxon>Bacteria</taxon>
        <taxon>Pseudomonadati</taxon>
        <taxon>Pseudomonadota</taxon>
        <taxon>Alphaproteobacteria</taxon>
        <taxon>Caulobacterales</taxon>
        <taxon>Caulobacteraceae</taxon>
        <taxon>Asticcacaulis</taxon>
    </lineage>
</organism>
<dbReference type="SUPFAM" id="SSF90123">
    <property type="entry name" value="ABC transporter transmembrane region"/>
    <property type="match status" value="1"/>
</dbReference>
<dbReference type="Proteomes" id="UP001216595">
    <property type="component" value="Unassembled WGS sequence"/>
</dbReference>
<gene>
    <name evidence="10" type="ORF">PQU94_06930</name>
</gene>
<evidence type="ECO:0000256" key="3">
    <source>
        <dbReference type="ARBA" id="ARBA00022741"/>
    </source>
</evidence>
<dbReference type="InterPro" id="IPR011527">
    <property type="entry name" value="ABC1_TM_dom"/>
</dbReference>
<reference evidence="10 11" key="1">
    <citation type="submission" date="2023-01" db="EMBL/GenBank/DDBJ databases">
        <title>Novel species of the genus Asticcacaulis isolated from rivers.</title>
        <authorList>
            <person name="Lu H."/>
        </authorList>
    </citation>
    <scope>NUCLEOTIDE SEQUENCE [LARGE SCALE GENOMIC DNA]</scope>
    <source>
        <strain evidence="10 11">DXS10W</strain>
    </source>
</reference>
<keyword evidence="4" id="KW-0067">ATP-binding</keyword>
<sequence>MIDPVTPRPASDALSRPSEDAQSLSLKVATQRLRRPLILAGLFSGLLSLLMFSGALFMIQVYDRVLPAHSLPTLQALMVMMGLVYGLMALLDAVRSRLFLHMGQYLYNRLADAVFRAHIGAALDGRPQVGAQLLRDLEQLRSFFSGSGRVVGLDLPWAPLFLILLFVLHPLLGVVCAAGMVLLVSLTLLANRATAAHQREITRFAAQAQSLSDACRHSAGTLVPLGMVPQLQRHWRTLGGFAGDHLFQQGATAGLYAALSRACRLGLQSVVLAAGAYLVITDKASGGVMMAASILLGRALSPIEQAIGLWKPAVATREACQRLQEALSEVSDTPGVRLPLPSRHLRVEKVQAVTPEGRPFLDLSGFSLEAGEMLAVVGPSGAGKSSLMKALVGALPGSTGEVRFDDSTLSQWSPADRARIIGYLPQEVELLPGSLAENIARFNPDATSDAILKAAEAAGLGPWIRGLPQGFDTRLGPGETVLSGGQKQRIALAWALYGDPFVLILDEPNAALDAHGEGALLTALKRHCARGGIAIVSVHRQALIQCAHKILVLTAGKVARLGAPADIFRPHGLVAVNQG</sequence>
<dbReference type="PROSITE" id="PS50929">
    <property type="entry name" value="ABC_TM1F"/>
    <property type="match status" value="1"/>
</dbReference>
<dbReference type="Pfam" id="PF00664">
    <property type="entry name" value="ABC_membrane"/>
    <property type="match status" value="1"/>
</dbReference>
<name>A0ABT5IDT9_9CAUL</name>
<evidence type="ECO:0000256" key="2">
    <source>
        <dbReference type="ARBA" id="ARBA00022692"/>
    </source>
</evidence>
<feature type="transmembrane region" description="Helical" evidence="7">
    <location>
        <begin position="157"/>
        <end position="190"/>
    </location>
</feature>
<feature type="transmembrane region" description="Helical" evidence="7">
    <location>
        <begin position="74"/>
        <end position="94"/>
    </location>
</feature>
<dbReference type="InterPro" id="IPR027417">
    <property type="entry name" value="P-loop_NTPase"/>
</dbReference>
<dbReference type="Gene3D" id="3.40.50.300">
    <property type="entry name" value="P-loop containing nucleotide triphosphate hydrolases"/>
    <property type="match status" value="1"/>
</dbReference>
<accession>A0ABT5IDT9</accession>
<keyword evidence="5 7" id="KW-1133">Transmembrane helix</keyword>
<proteinExistence type="predicted"/>
<evidence type="ECO:0000313" key="10">
    <source>
        <dbReference type="EMBL" id="MDC7694015.1"/>
    </source>
</evidence>
<dbReference type="SMART" id="SM00382">
    <property type="entry name" value="AAA"/>
    <property type="match status" value="1"/>
</dbReference>
<dbReference type="Gene3D" id="1.20.1560.10">
    <property type="entry name" value="ABC transporter type 1, transmembrane domain"/>
    <property type="match status" value="1"/>
</dbReference>
<feature type="domain" description="ABC transmembrane type-1" evidence="9">
    <location>
        <begin position="38"/>
        <end position="310"/>
    </location>
</feature>
<protein>
    <submittedName>
        <fullName evidence="10">Type I secretion system permease/ATPase</fullName>
    </submittedName>
</protein>
<dbReference type="InterPro" id="IPR010128">
    <property type="entry name" value="ATPase_T1SS_PrtD-like"/>
</dbReference>
<keyword evidence="11" id="KW-1185">Reference proteome</keyword>
<dbReference type="InterPro" id="IPR036640">
    <property type="entry name" value="ABC1_TM_sf"/>
</dbReference>
<keyword evidence="2 7" id="KW-0812">Transmembrane</keyword>
<dbReference type="PANTHER" id="PTHR43394:SF1">
    <property type="entry name" value="ATP-BINDING CASSETTE SUB-FAMILY B MEMBER 10, MITOCHONDRIAL"/>
    <property type="match status" value="1"/>
</dbReference>
<keyword evidence="3" id="KW-0547">Nucleotide-binding</keyword>
<dbReference type="Pfam" id="PF00005">
    <property type="entry name" value="ABC_tran"/>
    <property type="match status" value="1"/>
</dbReference>